<evidence type="ECO:0000313" key="2">
    <source>
        <dbReference type="Proteomes" id="UP000233469"/>
    </source>
</evidence>
<name>A0A2N1M4W7_9GLOM</name>
<dbReference type="AlphaFoldDB" id="A0A2N1M4W7"/>
<dbReference type="Proteomes" id="UP000233469">
    <property type="component" value="Unassembled WGS sequence"/>
</dbReference>
<dbReference type="EMBL" id="LLXL01005327">
    <property type="protein sequence ID" value="PKK56649.1"/>
    <property type="molecule type" value="Genomic_DNA"/>
</dbReference>
<gene>
    <name evidence="1" type="ORF">RhiirC2_764295</name>
</gene>
<sequence length="160" mass="19303">MWNKGDYIAKYSETGELLVYRQGKHTKLESLLNDEDFKEECQVWLRQQKPESRTPGNLKTYIEGTVFPKLTGHIKKDTISEKTCRNYMHFWGYKYDERKKGVYYDGHERSDVVIYRQEWLKRMFEYQKFMKDFDGNMMDIVSEPHLKPGEKELVQVTHDE</sequence>
<dbReference type="PANTHER" id="PTHR35871:SF1">
    <property type="entry name" value="CXC1-LIKE CYSTEINE CLUSTER ASSOCIATED WITH KDZ TRANSPOSASES DOMAIN-CONTAINING PROTEIN"/>
    <property type="match status" value="1"/>
</dbReference>
<proteinExistence type="predicted"/>
<accession>A0A2N1M4W7</accession>
<evidence type="ECO:0000313" key="1">
    <source>
        <dbReference type="EMBL" id="PKK56649.1"/>
    </source>
</evidence>
<comment type="caution">
    <text evidence="1">The sequence shown here is derived from an EMBL/GenBank/DDBJ whole genome shotgun (WGS) entry which is preliminary data.</text>
</comment>
<dbReference type="PANTHER" id="PTHR35871">
    <property type="entry name" value="EXPRESSED PROTEIN"/>
    <property type="match status" value="1"/>
</dbReference>
<feature type="non-terminal residue" evidence="1">
    <location>
        <position position="160"/>
    </location>
</feature>
<organism evidence="1 2">
    <name type="scientific">Rhizophagus irregularis</name>
    <dbReference type="NCBI Taxonomy" id="588596"/>
    <lineage>
        <taxon>Eukaryota</taxon>
        <taxon>Fungi</taxon>
        <taxon>Fungi incertae sedis</taxon>
        <taxon>Mucoromycota</taxon>
        <taxon>Glomeromycotina</taxon>
        <taxon>Glomeromycetes</taxon>
        <taxon>Glomerales</taxon>
        <taxon>Glomeraceae</taxon>
        <taxon>Rhizophagus</taxon>
    </lineage>
</organism>
<reference evidence="1 2" key="1">
    <citation type="submission" date="2016-04" db="EMBL/GenBank/DDBJ databases">
        <title>Genome analyses suggest a sexual origin of heterokaryosis in a supposedly ancient asexual fungus.</title>
        <authorList>
            <person name="Ropars J."/>
            <person name="Sedzielewska K."/>
            <person name="Noel J."/>
            <person name="Charron P."/>
            <person name="Farinelli L."/>
            <person name="Marton T."/>
            <person name="Kruger M."/>
            <person name="Pelin A."/>
            <person name="Brachmann A."/>
            <person name="Corradi N."/>
        </authorList>
    </citation>
    <scope>NUCLEOTIDE SEQUENCE [LARGE SCALE GENOMIC DNA]</scope>
    <source>
        <strain evidence="1 2">C2</strain>
    </source>
</reference>
<protein>
    <submittedName>
        <fullName evidence="1">Uncharacterized protein</fullName>
    </submittedName>
</protein>
<reference evidence="1 2" key="2">
    <citation type="submission" date="2017-10" db="EMBL/GenBank/DDBJ databases">
        <title>Extensive intraspecific genome diversity in a model arbuscular mycorrhizal fungus.</title>
        <authorList>
            <person name="Chen E.C.H."/>
            <person name="Morin E."/>
            <person name="Baudet D."/>
            <person name="Noel J."/>
            <person name="Ndikumana S."/>
            <person name="Charron P."/>
            <person name="St-Onge C."/>
            <person name="Giorgi J."/>
            <person name="Grigoriev I.V."/>
            <person name="Roux C."/>
            <person name="Martin F.M."/>
            <person name="Corradi N."/>
        </authorList>
    </citation>
    <scope>NUCLEOTIDE SEQUENCE [LARGE SCALE GENOMIC DNA]</scope>
    <source>
        <strain evidence="1 2">C2</strain>
    </source>
</reference>